<protein>
    <recommendedName>
        <fullName evidence="4">DUF2147 domain-containing protein</fullName>
    </recommendedName>
</protein>
<dbReference type="EMBL" id="LUKF01000001">
    <property type="protein sequence ID" value="KYG70547.1"/>
    <property type="molecule type" value="Genomic_DNA"/>
</dbReference>
<gene>
    <name evidence="2" type="ORF">AZI85_00980</name>
</gene>
<feature type="signal peptide" evidence="1">
    <location>
        <begin position="1"/>
        <end position="18"/>
    </location>
</feature>
<evidence type="ECO:0000313" key="2">
    <source>
        <dbReference type="EMBL" id="KYG70547.1"/>
    </source>
</evidence>
<dbReference type="AlphaFoldDB" id="A0A150WVH5"/>
<feature type="chain" id="PRO_5007573779" description="DUF2147 domain-containing protein" evidence="1">
    <location>
        <begin position="19"/>
        <end position="197"/>
    </location>
</feature>
<evidence type="ECO:0000313" key="3">
    <source>
        <dbReference type="Proteomes" id="UP000075391"/>
    </source>
</evidence>
<dbReference type="RefSeq" id="WP_063242324.1">
    <property type="nucleotide sequence ID" value="NZ_LUKF01000001.1"/>
</dbReference>
<keyword evidence="1" id="KW-0732">Signal</keyword>
<sequence>MKMFVAALTLALSFNAVAGSNLEGTWMSEDGRATVRLVEFDGLLTLNTRSYYYNGAPSDYFFSFRVPKDRDVQPGEILEGRIRSIDGFYGCLFEEPAKAQLTHDGRLKLHYPLLTFHRETRSVVDRDGRGGYRRVVDWNGWGWVETVYHFPIERWRVISSECVIDARNWSTGVLVPVDPVDGGGGGAGPDFPVPRPQ</sequence>
<organism evidence="2 3">
    <name type="scientific">Bdellovibrio bacteriovorus</name>
    <dbReference type="NCBI Taxonomy" id="959"/>
    <lineage>
        <taxon>Bacteria</taxon>
        <taxon>Pseudomonadati</taxon>
        <taxon>Bdellovibrionota</taxon>
        <taxon>Bdellovibrionia</taxon>
        <taxon>Bdellovibrionales</taxon>
        <taxon>Pseudobdellovibrionaceae</taxon>
        <taxon>Bdellovibrio</taxon>
    </lineage>
</organism>
<comment type="caution">
    <text evidence="2">The sequence shown here is derived from an EMBL/GenBank/DDBJ whole genome shotgun (WGS) entry which is preliminary data.</text>
</comment>
<accession>A0A150WVH5</accession>
<reference evidence="2 3" key="1">
    <citation type="submission" date="2016-03" db="EMBL/GenBank/DDBJ databases">
        <authorList>
            <person name="Ploux O."/>
        </authorList>
    </citation>
    <scope>NUCLEOTIDE SEQUENCE [LARGE SCALE GENOMIC DNA]</scope>
    <source>
        <strain evidence="2 3">BER2</strain>
    </source>
</reference>
<evidence type="ECO:0000256" key="1">
    <source>
        <dbReference type="SAM" id="SignalP"/>
    </source>
</evidence>
<proteinExistence type="predicted"/>
<dbReference type="Proteomes" id="UP000075391">
    <property type="component" value="Unassembled WGS sequence"/>
</dbReference>
<evidence type="ECO:0008006" key="4">
    <source>
        <dbReference type="Google" id="ProtNLM"/>
    </source>
</evidence>
<name>A0A150WVH5_BDEBC</name>